<dbReference type="PROSITE" id="PS00409">
    <property type="entry name" value="PROKAR_NTER_METHYL"/>
    <property type="match status" value="1"/>
</dbReference>
<evidence type="ECO:0000313" key="3">
    <source>
        <dbReference type="Proteomes" id="UP000034956"/>
    </source>
</evidence>
<sequence length="195" mass="19990">MQRGFTLIELLVVIAILAVLATAVVLVLNPAQLLKQGRDSTRISDLAALNSALALYLADVSTPNLGTITACPSTGNPRCTATTTSPFTNHSSGCNTTSTGAVTGGGWVDVNFGLISSGSPLPREPIDPANDTTACGSAGNIVCAYSYACGNGGSTYYEIDAYMESTKYNTSSSSVTNADGGDNTNVYEVGNSLTQ</sequence>
<keyword evidence="1" id="KW-1133">Transmembrane helix</keyword>
<dbReference type="NCBIfam" id="TIGR02532">
    <property type="entry name" value="IV_pilin_GFxxxE"/>
    <property type="match status" value="1"/>
</dbReference>
<reference evidence="2 3" key="1">
    <citation type="journal article" date="2015" name="Nature">
        <title>rRNA introns, odd ribosomes, and small enigmatic genomes across a large radiation of phyla.</title>
        <authorList>
            <person name="Brown C.T."/>
            <person name="Hug L.A."/>
            <person name="Thomas B.C."/>
            <person name="Sharon I."/>
            <person name="Castelle C.J."/>
            <person name="Singh A."/>
            <person name="Wilkins M.J."/>
            <person name="Williams K.H."/>
            <person name="Banfield J.F."/>
        </authorList>
    </citation>
    <scope>NUCLEOTIDE SEQUENCE [LARGE SCALE GENOMIC DNA]</scope>
</reference>
<proteinExistence type="predicted"/>
<organism evidence="2 3">
    <name type="scientific">Candidatus Jorgensenbacteria bacterium GW2011_GWA1_48_11</name>
    <dbReference type="NCBI Taxonomy" id="1618660"/>
    <lineage>
        <taxon>Bacteria</taxon>
        <taxon>Candidatus Joergenseniibacteriota</taxon>
    </lineage>
</organism>
<evidence type="ECO:0000256" key="1">
    <source>
        <dbReference type="SAM" id="Phobius"/>
    </source>
</evidence>
<dbReference type="EMBL" id="LCPF01000001">
    <property type="protein sequence ID" value="KKU91402.1"/>
    <property type="molecule type" value="Genomic_DNA"/>
</dbReference>
<name>A0A0G1UBB1_9BACT</name>
<dbReference type="Proteomes" id="UP000034956">
    <property type="component" value="Unassembled WGS sequence"/>
</dbReference>
<accession>A0A0G1UBB1</accession>
<evidence type="ECO:0000313" key="2">
    <source>
        <dbReference type="EMBL" id="KKU91402.1"/>
    </source>
</evidence>
<keyword evidence="1" id="KW-0812">Transmembrane</keyword>
<comment type="caution">
    <text evidence="2">The sequence shown here is derived from an EMBL/GenBank/DDBJ whole genome shotgun (WGS) entry which is preliminary data.</text>
</comment>
<feature type="transmembrane region" description="Helical" evidence="1">
    <location>
        <begin position="6"/>
        <end position="28"/>
    </location>
</feature>
<dbReference type="InterPro" id="IPR045584">
    <property type="entry name" value="Pilin-like"/>
</dbReference>
<dbReference type="Gene3D" id="3.30.700.10">
    <property type="entry name" value="Glycoprotein, Type 4 Pilin"/>
    <property type="match status" value="1"/>
</dbReference>
<gene>
    <name evidence="2" type="ORF">UY23_C0001G0007</name>
</gene>
<protein>
    <submittedName>
        <fullName evidence="2">Uncharacterized protein</fullName>
    </submittedName>
</protein>
<dbReference type="SUPFAM" id="SSF54523">
    <property type="entry name" value="Pili subunits"/>
    <property type="match status" value="1"/>
</dbReference>
<dbReference type="AlphaFoldDB" id="A0A0G1UBB1"/>
<keyword evidence="1" id="KW-0472">Membrane</keyword>
<dbReference type="InterPro" id="IPR012902">
    <property type="entry name" value="N_methyl_site"/>
</dbReference>
<dbReference type="Pfam" id="PF07963">
    <property type="entry name" value="N_methyl"/>
    <property type="match status" value="1"/>
</dbReference>